<accession>A0A9N9C009</accession>
<dbReference type="EMBL" id="CAJVPY010003262">
    <property type="protein sequence ID" value="CAG8586823.1"/>
    <property type="molecule type" value="Genomic_DNA"/>
</dbReference>
<organism evidence="1 2">
    <name type="scientific">Dentiscutata erythropus</name>
    <dbReference type="NCBI Taxonomy" id="1348616"/>
    <lineage>
        <taxon>Eukaryota</taxon>
        <taxon>Fungi</taxon>
        <taxon>Fungi incertae sedis</taxon>
        <taxon>Mucoromycota</taxon>
        <taxon>Glomeromycotina</taxon>
        <taxon>Glomeromycetes</taxon>
        <taxon>Diversisporales</taxon>
        <taxon>Gigasporaceae</taxon>
        <taxon>Dentiscutata</taxon>
    </lineage>
</organism>
<gene>
    <name evidence="1" type="ORF">DERYTH_LOCUS6969</name>
</gene>
<keyword evidence="2" id="KW-1185">Reference proteome</keyword>
<proteinExistence type="predicted"/>
<evidence type="ECO:0000313" key="2">
    <source>
        <dbReference type="Proteomes" id="UP000789405"/>
    </source>
</evidence>
<comment type="caution">
    <text evidence="1">The sequence shown here is derived from an EMBL/GenBank/DDBJ whole genome shotgun (WGS) entry which is preliminary data.</text>
</comment>
<sequence length="246" mass="29055">FNNLLIACVDDYHNLHSTRIPSTTSIPQITHMATILFNVIEALPIPYNSIYNFSVHNPCGVDAYLLKKIFQRQYVFTIANSYNSEKSYWNWASNKVDLFEFLTVHSYDVNMVNKYHRKFNKTKLIDCIKLDLKNTKNYIEAVNTFLSLPEMKNYLKNYIIPLPVDFPGQLFIRKAITMKLKLKELTIPEEITHIILFLDELSQSYNERLQMKKDIDDWIVSETQTEYEPNSLENIEFTKEYVEIDK</sequence>
<reference evidence="1" key="1">
    <citation type="submission" date="2021-06" db="EMBL/GenBank/DDBJ databases">
        <authorList>
            <person name="Kallberg Y."/>
            <person name="Tangrot J."/>
            <person name="Rosling A."/>
        </authorList>
    </citation>
    <scope>NUCLEOTIDE SEQUENCE</scope>
    <source>
        <strain evidence="1">MA453B</strain>
    </source>
</reference>
<dbReference type="Proteomes" id="UP000789405">
    <property type="component" value="Unassembled WGS sequence"/>
</dbReference>
<dbReference type="AlphaFoldDB" id="A0A9N9C009"/>
<name>A0A9N9C009_9GLOM</name>
<protein>
    <submittedName>
        <fullName evidence="1">14033_t:CDS:1</fullName>
    </submittedName>
</protein>
<evidence type="ECO:0000313" key="1">
    <source>
        <dbReference type="EMBL" id="CAG8586823.1"/>
    </source>
</evidence>
<dbReference type="OrthoDB" id="2436309at2759"/>
<feature type="non-terminal residue" evidence="1">
    <location>
        <position position="246"/>
    </location>
</feature>